<dbReference type="GO" id="GO:0046872">
    <property type="term" value="F:metal ion binding"/>
    <property type="evidence" value="ECO:0007669"/>
    <property type="project" value="UniProtKB-KW"/>
</dbReference>
<dbReference type="InterPro" id="IPR011234">
    <property type="entry name" value="Fumarylacetoacetase-like_C"/>
</dbReference>
<dbReference type="EMBL" id="VSSQ01053298">
    <property type="protein sequence ID" value="MPN07338.1"/>
    <property type="molecule type" value="Genomic_DNA"/>
</dbReference>
<evidence type="ECO:0000313" key="3">
    <source>
        <dbReference type="EMBL" id="MPN07338.1"/>
    </source>
</evidence>
<evidence type="ECO:0000256" key="1">
    <source>
        <dbReference type="ARBA" id="ARBA00022723"/>
    </source>
</evidence>
<sequence length="93" mass="10041">MHKSEIPFPIELNVCSRVNGELRQSSNTKYFLADIPSIISEISNGITLEPGDIIATGTPAGVGLGFKPPRFMKAGDVVECEVQNIGVLRNIVE</sequence>
<keyword evidence="1" id="KW-0479">Metal-binding</keyword>
<protein>
    <recommendedName>
        <fullName evidence="2">Fumarylacetoacetase-like C-terminal domain-containing protein</fullName>
    </recommendedName>
</protein>
<dbReference type="GO" id="GO:0018773">
    <property type="term" value="F:acetylpyruvate hydrolase activity"/>
    <property type="evidence" value="ECO:0007669"/>
    <property type="project" value="TreeGrafter"/>
</dbReference>
<dbReference type="PANTHER" id="PTHR11820">
    <property type="entry name" value="ACYLPYRUVASE"/>
    <property type="match status" value="1"/>
</dbReference>
<reference evidence="3" key="1">
    <citation type="submission" date="2019-08" db="EMBL/GenBank/DDBJ databases">
        <authorList>
            <person name="Kucharzyk K."/>
            <person name="Murdoch R.W."/>
            <person name="Higgins S."/>
            <person name="Loffler F."/>
        </authorList>
    </citation>
    <scope>NUCLEOTIDE SEQUENCE</scope>
</reference>
<dbReference type="Pfam" id="PF01557">
    <property type="entry name" value="FAA_hydrolase"/>
    <property type="match status" value="1"/>
</dbReference>
<comment type="caution">
    <text evidence="3">The sequence shown here is derived from an EMBL/GenBank/DDBJ whole genome shotgun (WGS) entry which is preliminary data.</text>
</comment>
<organism evidence="3">
    <name type="scientific">bioreactor metagenome</name>
    <dbReference type="NCBI Taxonomy" id="1076179"/>
    <lineage>
        <taxon>unclassified sequences</taxon>
        <taxon>metagenomes</taxon>
        <taxon>ecological metagenomes</taxon>
    </lineage>
</organism>
<proteinExistence type="predicted"/>
<accession>A0A645EZ45</accession>
<feature type="domain" description="Fumarylacetoacetase-like C-terminal" evidence="2">
    <location>
        <begin position="3"/>
        <end position="92"/>
    </location>
</feature>
<gene>
    <name evidence="3" type="primary">yisK_14</name>
    <name evidence="3" type="ORF">SDC9_154604</name>
</gene>
<dbReference type="Gene3D" id="3.90.850.10">
    <property type="entry name" value="Fumarylacetoacetase-like, C-terminal domain"/>
    <property type="match status" value="1"/>
</dbReference>
<dbReference type="PANTHER" id="PTHR11820:SF7">
    <property type="entry name" value="ACYLPYRUVASE FAHD1, MITOCHONDRIAL"/>
    <property type="match status" value="1"/>
</dbReference>
<dbReference type="SUPFAM" id="SSF56529">
    <property type="entry name" value="FAH"/>
    <property type="match status" value="1"/>
</dbReference>
<name>A0A645EZ45_9ZZZZ</name>
<dbReference type="AlphaFoldDB" id="A0A645EZ45"/>
<evidence type="ECO:0000259" key="2">
    <source>
        <dbReference type="Pfam" id="PF01557"/>
    </source>
</evidence>
<dbReference type="InterPro" id="IPR036663">
    <property type="entry name" value="Fumarylacetoacetase_C_sf"/>
</dbReference>